<dbReference type="RefSeq" id="WP_184404727.1">
    <property type="nucleotide sequence ID" value="NZ_JACHHJ010000004.1"/>
</dbReference>
<dbReference type="SMART" id="SM00382">
    <property type="entry name" value="AAA"/>
    <property type="match status" value="1"/>
</dbReference>
<evidence type="ECO:0000256" key="1">
    <source>
        <dbReference type="ARBA" id="ARBA00022448"/>
    </source>
</evidence>
<dbReference type="GO" id="GO:0035435">
    <property type="term" value="P:phosphate ion transmembrane transport"/>
    <property type="evidence" value="ECO:0007669"/>
    <property type="project" value="InterPro"/>
</dbReference>
<dbReference type="Gene3D" id="3.40.50.300">
    <property type="entry name" value="P-loop containing nucleotide triphosphate hydrolases"/>
    <property type="match status" value="1"/>
</dbReference>
<dbReference type="GO" id="GO:0016020">
    <property type="term" value="C:membrane"/>
    <property type="evidence" value="ECO:0007669"/>
    <property type="project" value="InterPro"/>
</dbReference>
<dbReference type="NCBIfam" id="TIGR00972">
    <property type="entry name" value="3a0107s01c2"/>
    <property type="match status" value="1"/>
</dbReference>
<evidence type="ECO:0000313" key="6">
    <source>
        <dbReference type="Proteomes" id="UP000568839"/>
    </source>
</evidence>
<dbReference type="AlphaFoldDB" id="A0A841PP87"/>
<reference evidence="5 6" key="1">
    <citation type="submission" date="2020-08" db="EMBL/GenBank/DDBJ databases">
        <title>Genomic Encyclopedia of Type Strains, Phase IV (KMG-IV): sequencing the most valuable type-strain genomes for metagenomic binning, comparative biology and taxonomic classification.</title>
        <authorList>
            <person name="Goeker M."/>
        </authorList>
    </citation>
    <scope>NUCLEOTIDE SEQUENCE [LARGE SCALE GENOMIC DNA]</scope>
    <source>
        <strain evidence="5 6">DSM 21769</strain>
    </source>
</reference>
<dbReference type="GO" id="GO:0016887">
    <property type="term" value="F:ATP hydrolysis activity"/>
    <property type="evidence" value="ECO:0007669"/>
    <property type="project" value="InterPro"/>
</dbReference>
<dbReference type="InterPro" id="IPR005670">
    <property type="entry name" value="PstB-like"/>
</dbReference>
<dbReference type="GO" id="GO:0005524">
    <property type="term" value="F:ATP binding"/>
    <property type="evidence" value="ECO:0007669"/>
    <property type="project" value="UniProtKB-KW"/>
</dbReference>
<dbReference type="InterPro" id="IPR003439">
    <property type="entry name" value="ABC_transporter-like_ATP-bd"/>
</dbReference>
<dbReference type="InterPro" id="IPR003593">
    <property type="entry name" value="AAA+_ATPase"/>
</dbReference>
<evidence type="ECO:0000256" key="2">
    <source>
        <dbReference type="ARBA" id="ARBA00022741"/>
    </source>
</evidence>
<dbReference type="CDD" id="cd03260">
    <property type="entry name" value="ABC_PstB_phosphate_transporter"/>
    <property type="match status" value="1"/>
</dbReference>
<sequence length="269" mass="30392">MVTVTLPEIRKAQPLPETKETALDIQELDIYYGDYHALQNVNLPIKKNAINALIGPSGCGKSTILRSINRMNDDVPGFRAEGTIQYDDVNLLHEEIDTVALRKEIGMVFQNPNPFPKSIAKNIMQPLKEHGLYSKQNLSKKVEENLKQVGLWEEVWDRLHMSAYSLSGGQKQRLCIARTLSIHPEVILLDEPASALDPIAMAKIEDLLLTLKESYTVLLVTHNLQQAARIADYTAFFYQGELVEYADTKQFFSNPKEKRSADYISGRFG</sequence>
<proteinExistence type="predicted"/>
<accession>A0A841PP87</accession>
<dbReference type="PROSITE" id="PS50893">
    <property type="entry name" value="ABC_TRANSPORTER_2"/>
    <property type="match status" value="1"/>
</dbReference>
<dbReference type="InterPro" id="IPR017871">
    <property type="entry name" value="ABC_transporter-like_CS"/>
</dbReference>
<dbReference type="PANTHER" id="PTHR43423:SF1">
    <property type="entry name" value="ABC TRANSPORTER I FAMILY MEMBER 17"/>
    <property type="match status" value="1"/>
</dbReference>
<dbReference type="EMBL" id="JACHHJ010000004">
    <property type="protein sequence ID" value="MBB6450647.1"/>
    <property type="molecule type" value="Genomic_DNA"/>
</dbReference>
<keyword evidence="3 5" id="KW-0067">ATP-binding</keyword>
<keyword evidence="2" id="KW-0547">Nucleotide-binding</keyword>
<name>A0A841PP87_9BACL</name>
<organism evidence="5 6">
    <name type="scientific">Geomicrobium halophilum</name>
    <dbReference type="NCBI Taxonomy" id="549000"/>
    <lineage>
        <taxon>Bacteria</taxon>
        <taxon>Bacillati</taxon>
        <taxon>Bacillota</taxon>
        <taxon>Bacilli</taxon>
        <taxon>Bacillales</taxon>
        <taxon>Geomicrobium</taxon>
    </lineage>
</organism>
<dbReference type="InterPro" id="IPR027417">
    <property type="entry name" value="P-loop_NTPase"/>
</dbReference>
<keyword evidence="6" id="KW-1185">Reference proteome</keyword>
<evidence type="ECO:0000313" key="5">
    <source>
        <dbReference type="EMBL" id="MBB6450647.1"/>
    </source>
</evidence>
<keyword evidence="1" id="KW-0813">Transport</keyword>
<evidence type="ECO:0000259" key="4">
    <source>
        <dbReference type="PROSITE" id="PS50893"/>
    </source>
</evidence>
<dbReference type="Proteomes" id="UP000568839">
    <property type="component" value="Unassembled WGS sequence"/>
</dbReference>
<dbReference type="Pfam" id="PF00005">
    <property type="entry name" value="ABC_tran"/>
    <property type="match status" value="1"/>
</dbReference>
<gene>
    <name evidence="5" type="ORF">HNR44_002637</name>
</gene>
<dbReference type="GO" id="GO:0005315">
    <property type="term" value="F:phosphate transmembrane transporter activity"/>
    <property type="evidence" value="ECO:0007669"/>
    <property type="project" value="InterPro"/>
</dbReference>
<comment type="caution">
    <text evidence="5">The sequence shown here is derived from an EMBL/GenBank/DDBJ whole genome shotgun (WGS) entry which is preliminary data.</text>
</comment>
<evidence type="ECO:0000256" key="3">
    <source>
        <dbReference type="ARBA" id="ARBA00022840"/>
    </source>
</evidence>
<protein>
    <submittedName>
        <fullName evidence="5">Phosphate transport system ATP-binding protein</fullName>
    </submittedName>
</protein>
<dbReference type="PROSITE" id="PS00211">
    <property type="entry name" value="ABC_TRANSPORTER_1"/>
    <property type="match status" value="1"/>
</dbReference>
<dbReference type="SUPFAM" id="SSF52540">
    <property type="entry name" value="P-loop containing nucleoside triphosphate hydrolases"/>
    <property type="match status" value="1"/>
</dbReference>
<dbReference type="PANTHER" id="PTHR43423">
    <property type="entry name" value="ABC TRANSPORTER I FAMILY MEMBER 17"/>
    <property type="match status" value="1"/>
</dbReference>
<feature type="domain" description="ABC transporter" evidence="4">
    <location>
        <begin position="23"/>
        <end position="264"/>
    </location>
</feature>